<dbReference type="Pfam" id="PF06271">
    <property type="entry name" value="RDD"/>
    <property type="match status" value="1"/>
</dbReference>
<name>A0AAD0WC53_9GAMM</name>
<evidence type="ECO:0000313" key="7">
    <source>
        <dbReference type="EMBL" id="AXV64701.1"/>
    </source>
</evidence>
<dbReference type="KEGG" id="pdj:D0907_05080"/>
<keyword evidence="3 5" id="KW-1133">Transmembrane helix</keyword>
<evidence type="ECO:0000313" key="8">
    <source>
        <dbReference type="Proteomes" id="UP000264605"/>
    </source>
</evidence>
<dbReference type="GeneID" id="99504825"/>
<protein>
    <submittedName>
        <fullName evidence="7">RDD family protein</fullName>
    </submittedName>
</protein>
<evidence type="ECO:0000256" key="5">
    <source>
        <dbReference type="SAM" id="Phobius"/>
    </source>
</evidence>
<feature type="transmembrane region" description="Helical" evidence="5">
    <location>
        <begin position="61"/>
        <end position="78"/>
    </location>
</feature>
<dbReference type="EMBL" id="CP032090">
    <property type="protein sequence ID" value="AXV64701.1"/>
    <property type="molecule type" value="Genomic_DNA"/>
</dbReference>
<feature type="transmembrane region" description="Helical" evidence="5">
    <location>
        <begin position="119"/>
        <end position="137"/>
    </location>
</feature>
<dbReference type="PANTHER" id="PTHR38480">
    <property type="entry name" value="SLR0254 PROTEIN"/>
    <property type="match status" value="1"/>
</dbReference>
<dbReference type="PANTHER" id="PTHR38480:SF1">
    <property type="entry name" value="SLR0254 PROTEIN"/>
    <property type="match status" value="1"/>
</dbReference>
<organism evidence="7 8">
    <name type="scientific">Pseudoalteromonas lipolytica</name>
    <dbReference type="NCBI Taxonomy" id="570156"/>
    <lineage>
        <taxon>Bacteria</taxon>
        <taxon>Pseudomonadati</taxon>
        <taxon>Pseudomonadota</taxon>
        <taxon>Gammaproteobacteria</taxon>
        <taxon>Alteromonadales</taxon>
        <taxon>Pseudoalteromonadaceae</taxon>
        <taxon>Pseudoalteromonas</taxon>
    </lineage>
</organism>
<evidence type="ECO:0000259" key="6">
    <source>
        <dbReference type="Pfam" id="PF06271"/>
    </source>
</evidence>
<keyword evidence="4 5" id="KW-0472">Membrane</keyword>
<evidence type="ECO:0000256" key="3">
    <source>
        <dbReference type="ARBA" id="ARBA00022989"/>
    </source>
</evidence>
<dbReference type="RefSeq" id="WP_118844103.1">
    <property type="nucleotide sequence ID" value="NZ_CP032090.1"/>
</dbReference>
<gene>
    <name evidence="7" type="ORF">D0907_05080</name>
</gene>
<feature type="domain" description="RDD" evidence="6">
    <location>
        <begin position="25"/>
        <end position="146"/>
    </location>
</feature>
<keyword evidence="2 5" id="KW-0812">Transmembrane</keyword>
<evidence type="ECO:0000256" key="2">
    <source>
        <dbReference type="ARBA" id="ARBA00022692"/>
    </source>
</evidence>
<proteinExistence type="predicted"/>
<evidence type="ECO:0000256" key="1">
    <source>
        <dbReference type="ARBA" id="ARBA00004141"/>
    </source>
</evidence>
<dbReference type="GO" id="GO:0016020">
    <property type="term" value="C:membrane"/>
    <property type="evidence" value="ECO:0007669"/>
    <property type="project" value="UniProtKB-SubCell"/>
</dbReference>
<dbReference type="Proteomes" id="UP000264605">
    <property type="component" value="Chromosome"/>
</dbReference>
<sequence length="242" mass="26993">MLNHGLENREYIKLPEGVDIAITPAGVVARSYAYIIDLIIRGLILLAIATLFSFFGDAGEGLVLIAYFLISWGYNILFEMENGQTPGKKRLKIRVVQDNGLPASFSQIVVRNLLRPADMLPIGYFLGLIVMMFNTRFKRIGDWAAGTLVIYDDELQERPLLPKGDVSIPAVSLTTEEQLAVLAFAERHNELSAARHLEIATILAEPLASNETDIEEQLASYARYFAGQLHDNHDHSHVESQQ</sequence>
<feature type="transmembrane region" description="Helical" evidence="5">
    <location>
        <begin position="32"/>
        <end position="54"/>
    </location>
</feature>
<accession>A0AAD0WC53</accession>
<dbReference type="AlphaFoldDB" id="A0AAD0WC53"/>
<reference evidence="7 8" key="1">
    <citation type="submission" date="2018-08" db="EMBL/GenBank/DDBJ databases">
        <title>Draft genome sequence of Pseudoalteromonas donghaensis HJ51.</title>
        <authorList>
            <person name="Oh J."/>
            <person name="Roh D."/>
        </authorList>
    </citation>
    <scope>NUCLEOTIDE SEQUENCE [LARGE SCALE GENOMIC DNA]</scope>
    <source>
        <strain evidence="7 8">HJ51</strain>
    </source>
</reference>
<dbReference type="InterPro" id="IPR010432">
    <property type="entry name" value="RDD"/>
</dbReference>
<evidence type="ECO:0000256" key="4">
    <source>
        <dbReference type="ARBA" id="ARBA00023136"/>
    </source>
</evidence>
<comment type="subcellular location">
    <subcellularLocation>
        <location evidence="1">Membrane</location>
        <topology evidence="1">Multi-pass membrane protein</topology>
    </subcellularLocation>
</comment>